<dbReference type="Gene3D" id="3.40.630.30">
    <property type="match status" value="1"/>
</dbReference>
<dbReference type="InterPro" id="IPR000182">
    <property type="entry name" value="GNAT_dom"/>
</dbReference>
<dbReference type="GO" id="GO:0016747">
    <property type="term" value="F:acyltransferase activity, transferring groups other than amino-acyl groups"/>
    <property type="evidence" value="ECO:0007669"/>
    <property type="project" value="InterPro"/>
</dbReference>
<dbReference type="InterPro" id="IPR016181">
    <property type="entry name" value="Acyl_CoA_acyltransferase"/>
</dbReference>
<evidence type="ECO:0000256" key="2">
    <source>
        <dbReference type="ARBA" id="ARBA00023315"/>
    </source>
</evidence>
<dbReference type="Pfam" id="PF00583">
    <property type="entry name" value="Acetyltransf_1"/>
    <property type="match status" value="1"/>
</dbReference>
<reference evidence="4 5" key="1">
    <citation type="submission" date="2019-02" db="EMBL/GenBank/DDBJ databases">
        <title>Genomic Encyclopedia of Type Strains, Phase IV (KMG-IV): sequencing the most valuable type-strain genomes for metagenomic binning, comparative biology and taxonomic classification.</title>
        <authorList>
            <person name="Goeker M."/>
        </authorList>
    </citation>
    <scope>NUCLEOTIDE SEQUENCE [LARGE SCALE GENOMIC DNA]</scope>
    <source>
        <strain evidence="4 5">DSM 45622</strain>
    </source>
</reference>
<proteinExistence type="predicted"/>
<dbReference type="PROSITE" id="PS51186">
    <property type="entry name" value="GNAT"/>
    <property type="match status" value="1"/>
</dbReference>
<feature type="domain" description="N-acetyltransferase" evidence="3">
    <location>
        <begin position="18"/>
        <end position="179"/>
    </location>
</feature>
<keyword evidence="1 4" id="KW-0808">Transferase</keyword>
<evidence type="ECO:0000256" key="1">
    <source>
        <dbReference type="ARBA" id="ARBA00022679"/>
    </source>
</evidence>
<keyword evidence="5" id="KW-1185">Reference proteome</keyword>
<dbReference type="OrthoDB" id="3767306at2"/>
<dbReference type="AlphaFoldDB" id="A0A4Q7NX90"/>
<comment type="caution">
    <text evidence="4">The sequence shown here is derived from an EMBL/GenBank/DDBJ whole genome shotgun (WGS) entry which is preliminary data.</text>
</comment>
<dbReference type="EMBL" id="SGXD01000001">
    <property type="protein sequence ID" value="RZS91827.1"/>
    <property type="molecule type" value="Genomic_DNA"/>
</dbReference>
<evidence type="ECO:0000313" key="5">
    <source>
        <dbReference type="Proteomes" id="UP000293638"/>
    </source>
</evidence>
<dbReference type="Proteomes" id="UP000293638">
    <property type="component" value="Unassembled WGS sequence"/>
</dbReference>
<protein>
    <submittedName>
        <fullName evidence="4">Putative N-acetyltransferase YhbS</fullName>
    </submittedName>
</protein>
<dbReference type="PANTHER" id="PTHR43877">
    <property type="entry name" value="AMINOALKYLPHOSPHONATE N-ACETYLTRANSFERASE-RELATED-RELATED"/>
    <property type="match status" value="1"/>
</dbReference>
<sequence length="303" mass="32030">MPEPSTTPPSERRTPATVHIRPLRADDIPAAQELAHLSLTEAGTRYGWEMPPLDDRVRARGRARIAHVLAHDPSGSWVAEDQGTLTGVSLATRRERRWFLSLLTVAPAHQGVGVGRALLDAALGTFEGTGAICASSDPKALRRYGCAGFALVPCFETHGPVDRSLLPATPHVREGSFLDDRDLVESVARHVRGAPHGVDLDYLSTTGHRLLVHDSGPQRGYVVVRDSGPALLGATTPAVAQELLWAALAEVSGPAATVSWVTGEQQWALSVALEARLALRAGGGWCAAGLRGGLPYLPSGALG</sequence>
<dbReference type="CDD" id="cd04301">
    <property type="entry name" value="NAT_SF"/>
    <property type="match status" value="1"/>
</dbReference>
<organism evidence="4 5">
    <name type="scientific">Motilibacter rhizosphaerae</name>
    <dbReference type="NCBI Taxonomy" id="598652"/>
    <lineage>
        <taxon>Bacteria</taxon>
        <taxon>Bacillati</taxon>
        <taxon>Actinomycetota</taxon>
        <taxon>Actinomycetes</taxon>
        <taxon>Motilibacterales</taxon>
        <taxon>Motilibacteraceae</taxon>
        <taxon>Motilibacter</taxon>
    </lineage>
</organism>
<evidence type="ECO:0000313" key="4">
    <source>
        <dbReference type="EMBL" id="RZS91827.1"/>
    </source>
</evidence>
<accession>A0A4Q7NX90</accession>
<keyword evidence="2" id="KW-0012">Acyltransferase</keyword>
<dbReference type="InterPro" id="IPR050832">
    <property type="entry name" value="Bact_Acetyltransf"/>
</dbReference>
<name>A0A4Q7NX90_9ACTN</name>
<evidence type="ECO:0000259" key="3">
    <source>
        <dbReference type="PROSITE" id="PS51186"/>
    </source>
</evidence>
<gene>
    <name evidence="4" type="ORF">EV189_1079</name>
</gene>
<dbReference type="SUPFAM" id="SSF55729">
    <property type="entry name" value="Acyl-CoA N-acyltransferases (Nat)"/>
    <property type="match status" value="1"/>
</dbReference>